<proteinExistence type="predicted"/>
<dbReference type="SUPFAM" id="SSF51338">
    <property type="entry name" value="Composite domain of metallo-dependent hydrolases"/>
    <property type="match status" value="1"/>
</dbReference>
<dbReference type="Proteomes" id="UP001165580">
    <property type="component" value="Unassembled WGS sequence"/>
</dbReference>
<accession>A0ABT2GL21</accession>
<dbReference type="PANTHER" id="PTHR43794:SF11">
    <property type="entry name" value="AMIDOHYDROLASE-RELATED DOMAIN-CONTAINING PROTEIN"/>
    <property type="match status" value="1"/>
</dbReference>
<dbReference type="Gene3D" id="3.20.20.140">
    <property type="entry name" value="Metal-dependent hydrolases"/>
    <property type="match status" value="1"/>
</dbReference>
<evidence type="ECO:0000313" key="4">
    <source>
        <dbReference type="Proteomes" id="UP001165580"/>
    </source>
</evidence>
<dbReference type="EMBL" id="JANTEZ010000005">
    <property type="protein sequence ID" value="MCS5715456.1"/>
    <property type="molecule type" value="Genomic_DNA"/>
</dbReference>
<protein>
    <submittedName>
        <fullName evidence="3">Amidohydrolase</fullName>
    </submittedName>
</protein>
<sequence length="473" mass="49928">MSGFGPGGSALGSPTTSPDLGPADLVITGATVLRHDEGGGISFAADQIVVIRDGVFEAVLDAVDAGGASVAPPAARETIDARGKVAMPGFINCHTHSPMVMFRGAAEDVPADRWFNDFIWPMEVNLTDDDVELATRLAAAEMIRHGVTTFADHYFNMDRIAAVTDETGLRGVLGSTYFSTDGQAGLEQSLEFATRWRGAAKGRISTALAPHATYTLNDDDLAATARAAQEHDLLVHIHAAEGRSQTVHSRERTGRTPIGVLSDTGLLDGKVLIAHGIGIVPEDLPLLAPAAAEGRVGVGSAPKGYLKLGFDTTPVRLLAAAGVPVGLATDGAASNNTLDVWESMSFMAYVQKATELDTTWMRAEELLDHATTQSAAAVQLAGVVGRIAPGYRADLILVDLSDPRVQPVHDLASTLIYSARSNDIDTTIVDGQVLMRDRRLLTVDVAGVVAELAPRLARLTDRSHGKSIQNYDA</sequence>
<dbReference type="InterPro" id="IPR006680">
    <property type="entry name" value="Amidohydro-rel"/>
</dbReference>
<name>A0ABT2GL21_9MICO</name>
<dbReference type="CDD" id="cd01298">
    <property type="entry name" value="ATZ_TRZ_like"/>
    <property type="match status" value="1"/>
</dbReference>
<feature type="domain" description="Amidohydrolase-related" evidence="2">
    <location>
        <begin position="86"/>
        <end position="433"/>
    </location>
</feature>
<dbReference type="Gene3D" id="2.30.40.10">
    <property type="entry name" value="Urease, subunit C, domain 1"/>
    <property type="match status" value="1"/>
</dbReference>
<evidence type="ECO:0000256" key="1">
    <source>
        <dbReference type="ARBA" id="ARBA00022801"/>
    </source>
</evidence>
<organism evidence="3 4">
    <name type="scientific">Herbiconiux gentiana</name>
    <dbReference type="NCBI Taxonomy" id="2970912"/>
    <lineage>
        <taxon>Bacteria</taxon>
        <taxon>Bacillati</taxon>
        <taxon>Actinomycetota</taxon>
        <taxon>Actinomycetes</taxon>
        <taxon>Micrococcales</taxon>
        <taxon>Microbacteriaceae</taxon>
        <taxon>Herbiconiux</taxon>
    </lineage>
</organism>
<evidence type="ECO:0000313" key="3">
    <source>
        <dbReference type="EMBL" id="MCS5715456.1"/>
    </source>
</evidence>
<dbReference type="InterPro" id="IPR050287">
    <property type="entry name" value="MTA/SAH_deaminase"/>
</dbReference>
<dbReference type="PANTHER" id="PTHR43794">
    <property type="entry name" value="AMINOHYDROLASE SSNA-RELATED"/>
    <property type="match status" value="1"/>
</dbReference>
<evidence type="ECO:0000259" key="2">
    <source>
        <dbReference type="Pfam" id="PF01979"/>
    </source>
</evidence>
<gene>
    <name evidence="3" type="ORF">NVV95_12975</name>
</gene>
<keyword evidence="4" id="KW-1185">Reference proteome</keyword>
<dbReference type="RefSeq" id="WP_259486972.1">
    <property type="nucleotide sequence ID" value="NZ_JANTEZ010000005.1"/>
</dbReference>
<dbReference type="Pfam" id="PF01979">
    <property type="entry name" value="Amidohydro_1"/>
    <property type="match status" value="1"/>
</dbReference>
<reference evidence="3" key="1">
    <citation type="submission" date="2022-08" db="EMBL/GenBank/DDBJ databases">
        <authorList>
            <person name="Deng Y."/>
            <person name="Han X.-F."/>
            <person name="Zhang Y.-Q."/>
        </authorList>
    </citation>
    <scope>NUCLEOTIDE SEQUENCE</scope>
    <source>
        <strain evidence="3">CPCC 205716</strain>
    </source>
</reference>
<keyword evidence="1" id="KW-0378">Hydrolase</keyword>
<dbReference type="InterPro" id="IPR032466">
    <property type="entry name" value="Metal_Hydrolase"/>
</dbReference>
<dbReference type="SUPFAM" id="SSF51556">
    <property type="entry name" value="Metallo-dependent hydrolases"/>
    <property type="match status" value="1"/>
</dbReference>
<dbReference type="InterPro" id="IPR011059">
    <property type="entry name" value="Metal-dep_hydrolase_composite"/>
</dbReference>
<comment type="caution">
    <text evidence="3">The sequence shown here is derived from an EMBL/GenBank/DDBJ whole genome shotgun (WGS) entry which is preliminary data.</text>
</comment>